<sequence length="91" mass="9643">MGRGAAGSHQALGQEHADGESVLACRGDGLDVVGSIVVGDQWAEVEQVEGPPGGWHAMGWSGRSAGRQYWTRCWSVTWSVSVRLVGSTTFL</sequence>
<gene>
    <name evidence="1" type="ORF">BCR15_10545</name>
</gene>
<dbReference type="AlphaFoldDB" id="A0A1C0AGQ1"/>
<evidence type="ECO:0000313" key="2">
    <source>
        <dbReference type="Proteomes" id="UP000093501"/>
    </source>
</evidence>
<proteinExistence type="predicted"/>
<name>A0A1C0AGQ1_9ACTN</name>
<accession>A0A1C0AGQ1</accession>
<evidence type="ECO:0000313" key="1">
    <source>
        <dbReference type="EMBL" id="OCL30896.1"/>
    </source>
</evidence>
<comment type="caution">
    <text evidence="1">The sequence shown here is derived from an EMBL/GenBank/DDBJ whole genome shotgun (WGS) entry which is preliminary data.</text>
</comment>
<protein>
    <submittedName>
        <fullName evidence="1">Uncharacterized protein</fullName>
    </submittedName>
</protein>
<reference evidence="2" key="1">
    <citation type="submission" date="2016-07" db="EMBL/GenBank/DDBJ databases">
        <authorList>
            <person name="Florea S."/>
            <person name="Webb J.S."/>
            <person name="Jaromczyk J."/>
            <person name="Schardl C.L."/>
        </authorList>
    </citation>
    <scope>NUCLEOTIDE SEQUENCE [LARGE SCALE GENOMIC DNA]</scope>
    <source>
        <strain evidence="2">IPBSL-7</strain>
    </source>
</reference>
<organism evidence="1 2">
    <name type="scientific">Tessaracoccus lapidicaptus</name>
    <dbReference type="NCBI Taxonomy" id="1427523"/>
    <lineage>
        <taxon>Bacteria</taxon>
        <taxon>Bacillati</taxon>
        <taxon>Actinomycetota</taxon>
        <taxon>Actinomycetes</taxon>
        <taxon>Propionibacteriales</taxon>
        <taxon>Propionibacteriaceae</taxon>
        <taxon>Tessaracoccus</taxon>
    </lineage>
</organism>
<dbReference type="EMBL" id="MBQD01000027">
    <property type="protein sequence ID" value="OCL30896.1"/>
    <property type="molecule type" value="Genomic_DNA"/>
</dbReference>
<keyword evidence="2" id="KW-1185">Reference proteome</keyword>
<dbReference type="Proteomes" id="UP000093501">
    <property type="component" value="Unassembled WGS sequence"/>
</dbReference>